<protein>
    <recommendedName>
        <fullName evidence="12">Ionotropic glutamate receptor L-glutamate and glycine-binding domain-containing protein</fullName>
    </recommendedName>
</protein>
<organism evidence="13 14">
    <name type="scientific">Aedes aegypti</name>
    <name type="common">Yellowfever mosquito</name>
    <name type="synonym">Culex aegypti</name>
    <dbReference type="NCBI Taxonomy" id="7159"/>
    <lineage>
        <taxon>Eukaryota</taxon>
        <taxon>Metazoa</taxon>
        <taxon>Ecdysozoa</taxon>
        <taxon>Arthropoda</taxon>
        <taxon>Hexapoda</taxon>
        <taxon>Insecta</taxon>
        <taxon>Pterygota</taxon>
        <taxon>Neoptera</taxon>
        <taxon>Endopterygota</taxon>
        <taxon>Diptera</taxon>
        <taxon>Nematocera</taxon>
        <taxon>Culicoidea</taxon>
        <taxon>Culicidae</taxon>
        <taxon>Culicinae</taxon>
        <taxon>Aedini</taxon>
        <taxon>Aedes</taxon>
        <taxon>Stegomyia</taxon>
    </lineage>
</organism>
<keyword evidence="9" id="KW-0325">Glycoprotein</keyword>
<keyword evidence="11" id="KW-0407">Ion channel</keyword>
<dbReference type="Gene3D" id="3.40.190.10">
    <property type="entry name" value="Periplasmic binding protein-like II"/>
    <property type="match status" value="1"/>
</dbReference>
<dbReference type="OrthoDB" id="7725497at2759"/>
<keyword evidence="7" id="KW-0472">Membrane</keyword>
<evidence type="ECO:0000256" key="9">
    <source>
        <dbReference type="ARBA" id="ARBA00023180"/>
    </source>
</evidence>
<proteinExistence type="predicted"/>
<dbReference type="AlphaFoldDB" id="A0A6I8U3T2"/>
<reference evidence="13 14" key="1">
    <citation type="submission" date="2017-06" db="EMBL/GenBank/DDBJ databases">
        <title>Aedes aegypti genome working group (AGWG) sequencing and assembly.</title>
        <authorList>
            <consortium name="Aedes aegypti Genome Working Group (AGWG)"/>
            <person name="Matthews B.J."/>
        </authorList>
    </citation>
    <scope>NUCLEOTIDE SEQUENCE [LARGE SCALE GENOMIC DNA]</scope>
    <source>
        <strain evidence="13 14">LVP_AGWG</strain>
    </source>
</reference>
<evidence type="ECO:0000259" key="12">
    <source>
        <dbReference type="SMART" id="SM00918"/>
    </source>
</evidence>
<dbReference type="SMART" id="SM00918">
    <property type="entry name" value="Lig_chan-Glu_bd"/>
    <property type="match status" value="1"/>
</dbReference>
<keyword evidence="8" id="KW-0675">Receptor</keyword>
<keyword evidence="4" id="KW-0812">Transmembrane</keyword>
<dbReference type="SUPFAM" id="SSF53850">
    <property type="entry name" value="Periplasmic binding protein-like II"/>
    <property type="match status" value="1"/>
</dbReference>
<evidence type="ECO:0000313" key="14">
    <source>
        <dbReference type="Proteomes" id="UP000008820"/>
    </source>
</evidence>
<dbReference type="EnsemblMetazoa" id="AAEL025794-RA">
    <property type="protein sequence ID" value="AAEL025794-PA"/>
    <property type="gene ID" value="AAEL025794"/>
</dbReference>
<feature type="domain" description="Ionotropic glutamate receptor L-glutamate and glycine-binding" evidence="12">
    <location>
        <begin position="214"/>
        <end position="274"/>
    </location>
</feature>
<evidence type="ECO:0000256" key="7">
    <source>
        <dbReference type="ARBA" id="ARBA00023136"/>
    </source>
</evidence>
<keyword evidence="3" id="KW-1003">Cell membrane</keyword>
<keyword evidence="10" id="KW-1071">Ligand-gated ion channel</keyword>
<evidence type="ECO:0000256" key="5">
    <source>
        <dbReference type="ARBA" id="ARBA00022989"/>
    </source>
</evidence>
<accession>A0A6I8U3T2</accession>
<dbReference type="GO" id="GO:0015276">
    <property type="term" value="F:ligand-gated monoatomic ion channel activity"/>
    <property type="evidence" value="ECO:0007669"/>
    <property type="project" value="InterPro"/>
</dbReference>
<evidence type="ECO:0000256" key="4">
    <source>
        <dbReference type="ARBA" id="ARBA00022692"/>
    </source>
</evidence>
<evidence type="ECO:0000313" key="13">
    <source>
        <dbReference type="EnsemblMetazoa" id="AAEL025794-PA"/>
    </source>
</evidence>
<gene>
    <name evidence="13" type="primary">110678801</name>
</gene>
<evidence type="ECO:0000256" key="3">
    <source>
        <dbReference type="ARBA" id="ARBA00022475"/>
    </source>
</evidence>
<keyword evidence="14" id="KW-1185">Reference proteome</keyword>
<evidence type="ECO:0000256" key="11">
    <source>
        <dbReference type="ARBA" id="ARBA00023303"/>
    </source>
</evidence>
<dbReference type="PANTHER" id="PTHR42643">
    <property type="entry name" value="IONOTROPIC RECEPTOR 20A-RELATED"/>
    <property type="match status" value="1"/>
</dbReference>
<dbReference type="InterPro" id="IPR019594">
    <property type="entry name" value="Glu/Gly-bd"/>
</dbReference>
<comment type="subcellular location">
    <subcellularLocation>
        <location evidence="1">Cell membrane</location>
        <topology evidence="1">Multi-pass membrane protein</topology>
    </subcellularLocation>
</comment>
<keyword evidence="5" id="KW-1133">Transmembrane helix</keyword>
<dbReference type="PANTHER" id="PTHR42643:SF30">
    <property type="entry name" value="IONOTROPIC RECEPTOR 40A-RELATED"/>
    <property type="match status" value="1"/>
</dbReference>
<dbReference type="InterPro" id="IPR052192">
    <property type="entry name" value="Insect_Ionotropic_Sensory_Rcpt"/>
</dbReference>
<dbReference type="Proteomes" id="UP000008820">
    <property type="component" value="Chromosome 3"/>
</dbReference>
<evidence type="ECO:0000256" key="6">
    <source>
        <dbReference type="ARBA" id="ARBA00023065"/>
    </source>
</evidence>
<sequence length="594" mass="67391">MKVWSGDFVFVIVITLSFGLLFNSEDDKISNIMSDSLIQLLSGTDYTTVHLYMHSSIGFCNGFAKTFLSMYNGSVKINTTSFTKGDSVIMILDWNMIKSTTYDHLKGIRMLILIACMTNKTQIRPLIPDSLTESMITRIAFVTIVQSDIPNVADINITFLERIRTRNCEIFNIFTVPLNQTLSHRSAIINSSVGQLSKNFKGCSMDIGIVLLAPFTVLPQKYGSAEYSGLEVELLKVIANYFNFKIRFTPPPNGMQWGELRENGSTGLMGMIQVGSVDFAVGSIGRSLVRNTLLQAGIGNFYDHVIFAVPPGIPYTPMEKLTMPATLNAWVFVMVSFIFCSLLFSIDIKDQFLRIQFDKRDTLFIYTWSILMGSVMHKPPVSFFKRYVLIGWLTVTLVLRNAYQALLFNNLRRGVEFEPILNLADIDRAELYYYMYNITQRFFVRNPHILERSVIMKDNISLQGVLGNIADNKLKAAFPLPKSNVAFFNKQRVFRSKVHVTQYIIETYEVAIHYSKGSPLAELFDAVISRVRAGGFHEYWMQRYQGPKLDPSIEPKQLSVQSLMGVFMIHAILCVCCCISFVTEMIVGKVQTMY</sequence>
<dbReference type="InParanoid" id="A0A6I8U3T2"/>
<reference evidence="13" key="2">
    <citation type="submission" date="2020-05" db="UniProtKB">
        <authorList>
            <consortium name="EnsemblMetazoa"/>
        </authorList>
    </citation>
    <scope>IDENTIFICATION</scope>
    <source>
        <strain evidence="13">LVP_AGWG</strain>
    </source>
</reference>
<dbReference type="GO" id="GO:0005886">
    <property type="term" value="C:plasma membrane"/>
    <property type="evidence" value="ECO:0007669"/>
    <property type="project" value="UniProtKB-SubCell"/>
</dbReference>
<evidence type="ECO:0000256" key="8">
    <source>
        <dbReference type="ARBA" id="ARBA00023170"/>
    </source>
</evidence>
<evidence type="ECO:0000256" key="2">
    <source>
        <dbReference type="ARBA" id="ARBA00022448"/>
    </source>
</evidence>
<evidence type="ECO:0000256" key="10">
    <source>
        <dbReference type="ARBA" id="ARBA00023286"/>
    </source>
</evidence>
<keyword evidence="2" id="KW-0813">Transport</keyword>
<evidence type="ECO:0000256" key="1">
    <source>
        <dbReference type="ARBA" id="ARBA00004651"/>
    </source>
</evidence>
<name>A0A6I8U3T2_AEDAE</name>
<keyword evidence="6" id="KW-0406">Ion transport</keyword>